<evidence type="ECO:0000256" key="1">
    <source>
        <dbReference type="SAM" id="MobiDB-lite"/>
    </source>
</evidence>
<accession>A0A914RPW0</accession>
<organism evidence="2 3">
    <name type="scientific">Parascaris equorum</name>
    <name type="common">Equine roundworm</name>
    <dbReference type="NCBI Taxonomy" id="6256"/>
    <lineage>
        <taxon>Eukaryota</taxon>
        <taxon>Metazoa</taxon>
        <taxon>Ecdysozoa</taxon>
        <taxon>Nematoda</taxon>
        <taxon>Chromadorea</taxon>
        <taxon>Rhabditida</taxon>
        <taxon>Spirurina</taxon>
        <taxon>Ascaridomorpha</taxon>
        <taxon>Ascaridoidea</taxon>
        <taxon>Ascarididae</taxon>
        <taxon>Parascaris</taxon>
    </lineage>
</organism>
<evidence type="ECO:0000313" key="2">
    <source>
        <dbReference type="Proteomes" id="UP000887564"/>
    </source>
</evidence>
<proteinExistence type="predicted"/>
<sequence>MSSRVNGKIENIDEMGEKSIQPKQYLKEKVKSRIK</sequence>
<evidence type="ECO:0000313" key="3">
    <source>
        <dbReference type="WBParaSite" id="PEQ_0000396901-mRNA-1"/>
    </source>
</evidence>
<keyword evidence="2" id="KW-1185">Reference proteome</keyword>
<dbReference type="AlphaFoldDB" id="A0A914RPW0"/>
<reference evidence="3" key="1">
    <citation type="submission" date="2022-11" db="UniProtKB">
        <authorList>
            <consortium name="WormBaseParasite"/>
        </authorList>
    </citation>
    <scope>IDENTIFICATION</scope>
</reference>
<name>A0A914RPW0_PAREQ</name>
<feature type="region of interest" description="Disordered" evidence="1">
    <location>
        <begin position="1"/>
        <end position="35"/>
    </location>
</feature>
<protein>
    <submittedName>
        <fullName evidence="3">Uncharacterized protein</fullName>
    </submittedName>
</protein>
<dbReference type="Proteomes" id="UP000887564">
    <property type="component" value="Unplaced"/>
</dbReference>
<dbReference type="WBParaSite" id="PEQ_0000396901-mRNA-1">
    <property type="protein sequence ID" value="PEQ_0000396901-mRNA-1"/>
    <property type="gene ID" value="PEQ_0000396901"/>
</dbReference>
<feature type="compositionally biased region" description="Basic and acidic residues" evidence="1">
    <location>
        <begin position="25"/>
        <end position="35"/>
    </location>
</feature>